<dbReference type="RefSeq" id="WP_139223444.1">
    <property type="nucleotide sequence ID" value="NZ_JAIWJX010000002.1"/>
</dbReference>
<keyword evidence="1" id="KW-1133">Transmembrane helix</keyword>
<feature type="transmembrane region" description="Helical" evidence="1">
    <location>
        <begin position="36"/>
        <end position="55"/>
    </location>
</feature>
<feature type="transmembrane region" description="Helical" evidence="1">
    <location>
        <begin position="75"/>
        <end position="96"/>
    </location>
</feature>
<name>A0A9X1XEH3_9BACL</name>
<gene>
    <name evidence="2" type="ORF">LCY76_06155</name>
</gene>
<feature type="transmembrane region" description="Helical" evidence="1">
    <location>
        <begin position="12"/>
        <end position="30"/>
    </location>
</feature>
<comment type="caution">
    <text evidence="2">The sequence shown here is derived from an EMBL/GenBank/DDBJ whole genome shotgun (WGS) entry which is preliminary data.</text>
</comment>
<keyword evidence="1" id="KW-0472">Membrane</keyword>
<keyword evidence="3" id="KW-1185">Reference proteome</keyword>
<protein>
    <submittedName>
        <fullName evidence="2">Uncharacterized protein</fullName>
    </submittedName>
</protein>
<sequence length="97" mass="10978">MERSDDMKSLPFFYMLFLINGLLLAGGLVSPTYLVVARWSMIFFNITALAALIYFKEHGKGARWSKVSSRGRLVWWGAFLFNVVSAANEVLHSGLFQ</sequence>
<dbReference type="Proteomes" id="UP001139011">
    <property type="component" value="Unassembled WGS sequence"/>
</dbReference>
<evidence type="ECO:0000313" key="2">
    <source>
        <dbReference type="EMBL" id="MCK6256184.1"/>
    </source>
</evidence>
<dbReference type="AlphaFoldDB" id="A0A9X1XEH3"/>
<organism evidence="2 3">
    <name type="scientific">Fictibacillus marinisediminis</name>
    <dbReference type="NCBI Taxonomy" id="2878389"/>
    <lineage>
        <taxon>Bacteria</taxon>
        <taxon>Bacillati</taxon>
        <taxon>Bacillota</taxon>
        <taxon>Bacilli</taxon>
        <taxon>Bacillales</taxon>
        <taxon>Fictibacillaceae</taxon>
        <taxon>Fictibacillus</taxon>
    </lineage>
</organism>
<evidence type="ECO:0000313" key="3">
    <source>
        <dbReference type="Proteomes" id="UP001139011"/>
    </source>
</evidence>
<dbReference type="EMBL" id="JAIWJX010000002">
    <property type="protein sequence ID" value="MCK6256184.1"/>
    <property type="molecule type" value="Genomic_DNA"/>
</dbReference>
<keyword evidence="1" id="KW-0812">Transmembrane</keyword>
<proteinExistence type="predicted"/>
<reference evidence="2" key="1">
    <citation type="submission" date="2021-09" db="EMBL/GenBank/DDBJ databases">
        <title>Genome analysis of Fictibacillus sp. KIGAM418 isolated from marine sediment.</title>
        <authorList>
            <person name="Seo M.-J."/>
            <person name="Cho E.-S."/>
            <person name="Hwang C.Y."/>
        </authorList>
    </citation>
    <scope>NUCLEOTIDE SEQUENCE</scope>
    <source>
        <strain evidence="2">KIGAM418</strain>
    </source>
</reference>
<evidence type="ECO:0000256" key="1">
    <source>
        <dbReference type="SAM" id="Phobius"/>
    </source>
</evidence>
<accession>A0A9X1XEH3</accession>